<dbReference type="Proteomes" id="UP001054837">
    <property type="component" value="Unassembled WGS sequence"/>
</dbReference>
<name>A0AAV4WGA6_9ARAC</name>
<keyword evidence="2" id="KW-1185">Reference proteome</keyword>
<sequence length="97" mass="11364">MTTVSSFSLTCEGGPLFPVHTRFAPNSGLSRRVDKRWARSAWSHPFPPLRPRATTRPCRLHDFFFRRRKKRPHTPESFLFLYAGDKGFLRFANRDGR</sequence>
<dbReference type="EMBL" id="BPLQ01014611">
    <property type="protein sequence ID" value="GIY81398.1"/>
    <property type="molecule type" value="Genomic_DNA"/>
</dbReference>
<evidence type="ECO:0000313" key="1">
    <source>
        <dbReference type="EMBL" id="GIY81398.1"/>
    </source>
</evidence>
<proteinExistence type="predicted"/>
<reference evidence="1 2" key="1">
    <citation type="submission" date="2021-06" db="EMBL/GenBank/DDBJ databases">
        <title>Caerostris darwini draft genome.</title>
        <authorList>
            <person name="Kono N."/>
            <person name="Arakawa K."/>
        </authorList>
    </citation>
    <scope>NUCLEOTIDE SEQUENCE [LARGE SCALE GENOMIC DNA]</scope>
</reference>
<organism evidence="1 2">
    <name type="scientific">Caerostris darwini</name>
    <dbReference type="NCBI Taxonomy" id="1538125"/>
    <lineage>
        <taxon>Eukaryota</taxon>
        <taxon>Metazoa</taxon>
        <taxon>Ecdysozoa</taxon>
        <taxon>Arthropoda</taxon>
        <taxon>Chelicerata</taxon>
        <taxon>Arachnida</taxon>
        <taxon>Araneae</taxon>
        <taxon>Araneomorphae</taxon>
        <taxon>Entelegynae</taxon>
        <taxon>Araneoidea</taxon>
        <taxon>Araneidae</taxon>
        <taxon>Caerostris</taxon>
    </lineage>
</organism>
<gene>
    <name evidence="1" type="ORF">CDAR_93031</name>
</gene>
<comment type="caution">
    <text evidence="1">The sequence shown here is derived from an EMBL/GenBank/DDBJ whole genome shotgun (WGS) entry which is preliminary data.</text>
</comment>
<evidence type="ECO:0000313" key="2">
    <source>
        <dbReference type="Proteomes" id="UP001054837"/>
    </source>
</evidence>
<protein>
    <submittedName>
        <fullName evidence="1">Uncharacterized protein</fullName>
    </submittedName>
</protein>
<accession>A0AAV4WGA6</accession>
<dbReference type="AlphaFoldDB" id="A0AAV4WGA6"/>